<name>A0AAI8TTB4_MYCME</name>
<protein>
    <submittedName>
        <fullName evidence="3">Uncharacterized protein</fullName>
    </submittedName>
</protein>
<evidence type="ECO:0000313" key="4">
    <source>
        <dbReference type="Proteomes" id="UP001241092"/>
    </source>
</evidence>
<organism evidence="3 4">
    <name type="scientific">Mycolicibacterium mageritense</name>
    <name type="common">Mycobacterium mageritense</name>
    <dbReference type="NCBI Taxonomy" id="53462"/>
    <lineage>
        <taxon>Bacteria</taxon>
        <taxon>Bacillati</taxon>
        <taxon>Actinomycetota</taxon>
        <taxon>Actinomycetes</taxon>
        <taxon>Mycobacteriales</taxon>
        <taxon>Mycobacteriaceae</taxon>
        <taxon>Mycolicibacterium</taxon>
    </lineage>
</organism>
<keyword evidence="2" id="KW-0812">Transmembrane</keyword>
<evidence type="ECO:0000256" key="2">
    <source>
        <dbReference type="SAM" id="Phobius"/>
    </source>
</evidence>
<sequence>MSGSNEDNGSENRNSGGRWLGLTPYQQILLLPPILYLGGTLAIPGVRPELSAAGGALVLVLVLVGLFWPGAAGRRSKRGGHDGDESQDPDSR</sequence>
<accession>A0AAI8TTB4</accession>
<proteinExistence type="predicted"/>
<feature type="transmembrane region" description="Helical" evidence="2">
    <location>
        <begin position="52"/>
        <end position="71"/>
    </location>
</feature>
<evidence type="ECO:0000256" key="1">
    <source>
        <dbReference type="SAM" id="MobiDB-lite"/>
    </source>
</evidence>
<dbReference type="AlphaFoldDB" id="A0AAI8TTB4"/>
<evidence type="ECO:0000313" key="3">
    <source>
        <dbReference type="EMBL" id="BDY28177.1"/>
    </source>
</evidence>
<keyword evidence="2" id="KW-1133">Transmembrane helix</keyword>
<keyword evidence="2" id="KW-0472">Membrane</keyword>
<dbReference type="RefSeq" id="WP_286214750.1">
    <property type="nucleotide sequence ID" value="NZ_AP027452.1"/>
</dbReference>
<gene>
    <name evidence="3" type="ORF">hbim_02108</name>
</gene>
<dbReference type="EMBL" id="AP027452">
    <property type="protein sequence ID" value="BDY28177.1"/>
    <property type="molecule type" value="Genomic_DNA"/>
</dbReference>
<feature type="region of interest" description="Disordered" evidence="1">
    <location>
        <begin position="71"/>
        <end position="92"/>
    </location>
</feature>
<feature type="compositionally biased region" description="Basic and acidic residues" evidence="1">
    <location>
        <begin position="79"/>
        <end position="92"/>
    </location>
</feature>
<dbReference type="Proteomes" id="UP001241092">
    <property type="component" value="Chromosome"/>
</dbReference>
<reference evidence="3" key="1">
    <citation type="submission" date="2023-03" db="EMBL/GenBank/DDBJ databases">
        <title>Draft genome sequence of a Mycolicibacterium mageritense strain H4_3_1 isolated from a hybrid biological-inorganic system reactor.</title>
        <authorList>
            <person name="Feng X."/>
            <person name="Kazama D."/>
            <person name="Sato K."/>
            <person name="Kobayashi H."/>
        </authorList>
    </citation>
    <scope>NUCLEOTIDE SEQUENCE</scope>
    <source>
        <strain evidence="3">H4_3_1</strain>
    </source>
</reference>